<feature type="domain" description="Chromo" evidence="4">
    <location>
        <begin position="22"/>
        <end position="76"/>
    </location>
</feature>
<evidence type="ECO:0000313" key="5">
    <source>
        <dbReference type="EMBL" id="KAG5174152.1"/>
    </source>
</evidence>
<comment type="caution">
    <text evidence="5">The sequence shown here is derived from an EMBL/GenBank/DDBJ whole genome shotgun (WGS) entry which is preliminary data.</text>
</comment>
<protein>
    <recommendedName>
        <fullName evidence="4">Chromo domain-containing protein</fullName>
    </recommendedName>
</protein>
<feature type="compositionally biased region" description="Polar residues" evidence="3">
    <location>
        <begin position="291"/>
        <end position="302"/>
    </location>
</feature>
<proteinExistence type="predicted"/>
<reference evidence="5" key="1">
    <citation type="submission" date="2021-02" db="EMBL/GenBank/DDBJ databases">
        <title>Psilocybe cubensis genome.</title>
        <authorList>
            <person name="Mckernan K.J."/>
            <person name="Crawford S."/>
            <person name="Trippe A."/>
            <person name="Kane L.T."/>
            <person name="Mclaughlin S."/>
        </authorList>
    </citation>
    <scope>NUCLEOTIDE SEQUENCE [LARGE SCALE GENOMIC DNA]</scope>
    <source>
        <strain evidence="5">MGC-MH-2018</strain>
    </source>
</reference>
<comment type="subcellular location">
    <subcellularLocation>
        <location evidence="1">Nucleus</location>
    </subcellularLocation>
</comment>
<feature type="compositionally biased region" description="Low complexity" evidence="3">
    <location>
        <begin position="351"/>
        <end position="374"/>
    </location>
</feature>
<dbReference type="InterPro" id="IPR051219">
    <property type="entry name" value="Heterochromatin_chromo-domain"/>
</dbReference>
<feature type="compositionally biased region" description="Basic residues" evidence="3">
    <location>
        <begin position="171"/>
        <end position="181"/>
    </location>
</feature>
<dbReference type="AlphaFoldDB" id="A0A8H8CPM5"/>
<evidence type="ECO:0000256" key="2">
    <source>
        <dbReference type="ARBA" id="ARBA00023242"/>
    </source>
</evidence>
<feature type="compositionally biased region" description="Basic and acidic residues" evidence="3">
    <location>
        <begin position="109"/>
        <end position="122"/>
    </location>
</feature>
<dbReference type="SUPFAM" id="SSF54160">
    <property type="entry name" value="Chromo domain-like"/>
    <property type="match status" value="1"/>
</dbReference>
<dbReference type="Pfam" id="PF00385">
    <property type="entry name" value="Chromo"/>
    <property type="match status" value="1"/>
</dbReference>
<organism evidence="5">
    <name type="scientific">Psilocybe cubensis</name>
    <name type="common">Psychedelic mushroom</name>
    <name type="synonym">Stropharia cubensis</name>
    <dbReference type="NCBI Taxonomy" id="181762"/>
    <lineage>
        <taxon>Eukaryota</taxon>
        <taxon>Fungi</taxon>
        <taxon>Dikarya</taxon>
        <taxon>Basidiomycota</taxon>
        <taxon>Agaricomycotina</taxon>
        <taxon>Agaricomycetes</taxon>
        <taxon>Agaricomycetidae</taxon>
        <taxon>Agaricales</taxon>
        <taxon>Agaricineae</taxon>
        <taxon>Strophariaceae</taxon>
        <taxon>Psilocybe</taxon>
    </lineage>
</organism>
<dbReference type="SMART" id="SM00298">
    <property type="entry name" value="CHROMO"/>
    <property type="match status" value="1"/>
</dbReference>
<feature type="compositionally biased region" description="Acidic residues" evidence="3">
    <location>
        <begin position="10"/>
        <end position="20"/>
    </location>
</feature>
<evidence type="ECO:0000256" key="3">
    <source>
        <dbReference type="SAM" id="MobiDB-lite"/>
    </source>
</evidence>
<dbReference type="GO" id="GO:0005634">
    <property type="term" value="C:nucleus"/>
    <property type="evidence" value="ECO:0007669"/>
    <property type="project" value="UniProtKB-SubCell"/>
</dbReference>
<feature type="compositionally biased region" description="Polar residues" evidence="3">
    <location>
        <begin position="337"/>
        <end position="349"/>
    </location>
</feature>
<feature type="compositionally biased region" description="Basic residues" evidence="3">
    <location>
        <begin position="196"/>
        <end position="205"/>
    </location>
</feature>
<evidence type="ECO:0000256" key="1">
    <source>
        <dbReference type="ARBA" id="ARBA00004123"/>
    </source>
</evidence>
<dbReference type="EMBL" id="JAFIQS010000001">
    <property type="protein sequence ID" value="KAG5174152.1"/>
    <property type="molecule type" value="Genomic_DNA"/>
</dbReference>
<accession>A0A8H8CPM5</accession>
<feature type="region of interest" description="Disordered" evidence="3">
    <location>
        <begin position="109"/>
        <end position="376"/>
    </location>
</feature>
<dbReference type="InterPro" id="IPR016197">
    <property type="entry name" value="Chromo-like_dom_sf"/>
</dbReference>
<dbReference type="GO" id="GO:0006338">
    <property type="term" value="P:chromatin remodeling"/>
    <property type="evidence" value="ECO:0007669"/>
    <property type="project" value="UniProtKB-ARBA"/>
</dbReference>
<dbReference type="InterPro" id="IPR023780">
    <property type="entry name" value="Chromo_domain"/>
</dbReference>
<dbReference type="PROSITE" id="PS50013">
    <property type="entry name" value="CHROMO_2"/>
    <property type="match status" value="1"/>
</dbReference>
<feature type="region of interest" description="Disordered" evidence="3">
    <location>
        <begin position="1"/>
        <end position="20"/>
    </location>
</feature>
<feature type="compositionally biased region" description="Basic and acidic residues" evidence="3">
    <location>
        <begin position="150"/>
        <end position="164"/>
    </location>
</feature>
<feature type="compositionally biased region" description="Basic residues" evidence="3">
    <location>
        <begin position="123"/>
        <end position="134"/>
    </location>
</feature>
<name>A0A8H8CPM5_PSICU</name>
<dbReference type="CDD" id="cd18968">
    <property type="entry name" value="chromodomain"/>
    <property type="match status" value="1"/>
</dbReference>
<keyword evidence="2" id="KW-0539">Nucleus</keyword>
<dbReference type="InterPro" id="IPR000953">
    <property type="entry name" value="Chromo/chromo_shadow_dom"/>
</dbReference>
<sequence length="986" mass="110164">MGRKSKRKEEDDDDDDDDDEVYHVEVITKARVVSAGKNGRATWQYYVKWAHYPETDNTWEPPENLKSGCSRLLESFWTHVGTDDKDYLPGYVVEAKKDWIEQEKQYFRAESEKKLQTEPDKKKEKRKSKKRKRDKSSESSPSMSTNNAEEPFKAIEDSEDDRPLTETTKNNKIKIPQKSKKVILSPEPDETPPSPRPRKIRKKHSAGSNIDDRTEGSKSVPNSPKKSPPGSRPQSPTSLFSDRSSPEITLASTIQPRTRTTSVSVAKAKPRSTRKVTDPQAKIASMPESALVTSSGITTKQRIAQGALNPKAPKDLAPSQSTPKPLSRVPHLLNFKKISSSTDSATVTGVHSPSLESPSLHSPAHSPHSPHMLSGSFSSVAKQSNVSNSIVANQQVVLPQSRSFSTNSIMSPVTIPSPTAPMLEAENFLQSIMPSSLAAPLRPASEAPSGPMPPKAVVPKSSLPLPGRPPKLWSWSGPLYLTATSSSICEVKLQQQSPTQSKALGFSVAFQHIEEIQVSCFYDIANFRSNLGVFRNAPSQALVTWHEEKDKGKFGIFADYVEKAKKVFLLNITLDNNCVGQILFMAYAHGPFLFGMNLHPHYKQAKSLVAVALPYALSLDQLQLATKLPPSLISAGHSIDQTIFSQKKSVFAFEHGMRLLGFSSQLYSYIKEPSDRRYCIWSERPSGRSSALETYFLTMILEKTRAPRVHKQAEARLVFVHAEALSSLHKFPAFAERRAQHNYVQFYLYGSNSELGPYIPPVQEIYPCGGIVTFTPFAMRNDPLGVLQLIRKIDHHPLWSAYIVPSALGLLAKLECGQNDPLSELGKKPLMLDIILETIEEGQLSLLEALPEKPTVTKIVVQNKETRKEEVRYLHDREQWAKKYVSFAPPRQLAALEAGVRAFLQHKNLSAKSEGNAFMTVMDEITITDMAHMQRNPAFMSSHRRFVVIDSDKRTPPPQDPYVQGLEWIPLNKFSFKDDYYPNQSS</sequence>
<dbReference type="PANTHER" id="PTHR22812">
    <property type="entry name" value="CHROMOBOX PROTEIN"/>
    <property type="match status" value="1"/>
</dbReference>
<dbReference type="Gene3D" id="2.40.50.40">
    <property type="match status" value="1"/>
</dbReference>
<gene>
    <name evidence="5" type="ORF">JR316_000810</name>
</gene>
<feature type="compositionally biased region" description="Polar residues" evidence="3">
    <location>
        <begin position="237"/>
        <end position="264"/>
    </location>
</feature>
<evidence type="ECO:0000259" key="4">
    <source>
        <dbReference type="PROSITE" id="PS50013"/>
    </source>
</evidence>